<comment type="caution">
    <text evidence="8">The sequence shown here is derived from an EMBL/GenBank/DDBJ whole genome shotgun (WGS) entry which is preliminary data.</text>
</comment>
<dbReference type="Gene3D" id="1.10.150.180">
    <property type="entry name" value="Gamma-retroviral matrix domain"/>
    <property type="match status" value="1"/>
</dbReference>
<dbReference type="GO" id="GO:0019068">
    <property type="term" value="P:virion assembly"/>
    <property type="evidence" value="ECO:0007669"/>
    <property type="project" value="InterPro"/>
</dbReference>
<dbReference type="InterPro" id="IPR003036">
    <property type="entry name" value="Gag_P30"/>
</dbReference>
<accession>A0A833WH65</accession>
<keyword evidence="3" id="KW-1043">Host membrane</keyword>
<evidence type="ECO:0000313" key="9">
    <source>
        <dbReference type="Proteomes" id="UP000631465"/>
    </source>
</evidence>
<dbReference type="SMART" id="SM00343">
    <property type="entry name" value="ZnF_C2HC"/>
    <property type="match status" value="1"/>
</dbReference>
<dbReference type="Pfam" id="PF01140">
    <property type="entry name" value="Gag_MA"/>
    <property type="match status" value="1"/>
</dbReference>
<dbReference type="SUPFAM" id="SSF47943">
    <property type="entry name" value="Retrovirus capsid protein, N-terminal core domain"/>
    <property type="match status" value="1"/>
</dbReference>
<feature type="compositionally biased region" description="Basic and acidic residues" evidence="6">
    <location>
        <begin position="527"/>
        <end position="544"/>
    </location>
</feature>
<keyword evidence="5" id="KW-0175">Coiled coil</keyword>
<name>A0A833WH65_9CERV</name>
<dbReference type="Proteomes" id="UP000631465">
    <property type="component" value="Unassembled WGS sequence"/>
</dbReference>
<dbReference type="InterPro" id="IPR010999">
    <property type="entry name" value="Retrovr_matrix"/>
</dbReference>
<dbReference type="InterPro" id="IPR000840">
    <property type="entry name" value="G_retro_matrix"/>
</dbReference>
<dbReference type="GO" id="GO:0008270">
    <property type="term" value="F:zinc ion binding"/>
    <property type="evidence" value="ECO:0007669"/>
    <property type="project" value="InterPro"/>
</dbReference>
<feature type="compositionally biased region" description="Basic and acidic residues" evidence="6">
    <location>
        <begin position="192"/>
        <end position="201"/>
    </location>
</feature>
<evidence type="ECO:0000259" key="7">
    <source>
        <dbReference type="SMART" id="SM00343"/>
    </source>
</evidence>
<dbReference type="Gene3D" id="1.10.375.10">
    <property type="entry name" value="Human Immunodeficiency Virus Type 1 Capsid Protein"/>
    <property type="match status" value="1"/>
</dbReference>
<dbReference type="InterPro" id="IPR036875">
    <property type="entry name" value="Znf_CCHC_sf"/>
</dbReference>
<dbReference type="InterPro" id="IPR008919">
    <property type="entry name" value="Retrov_capsid_N"/>
</dbReference>
<dbReference type="InterPro" id="IPR001878">
    <property type="entry name" value="Znf_CCHC"/>
</dbReference>
<feature type="region of interest" description="Disordered" evidence="6">
    <location>
        <begin position="147"/>
        <end position="228"/>
    </location>
</feature>
<dbReference type="GO" id="GO:0003676">
    <property type="term" value="F:nucleic acid binding"/>
    <property type="evidence" value="ECO:0007669"/>
    <property type="project" value="InterPro"/>
</dbReference>
<evidence type="ECO:0000256" key="4">
    <source>
        <dbReference type="ARBA" id="ARBA00023136"/>
    </source>
</evidence>
<dbReference type="Gene3D" id="4.10.60.10">
    <property type="entry name" value="Zinc finger, CCHC-type"/>
    <property type="match status" value="1"/>
</dbReference>
<evidence type="ECO:0000256" key="1">
    <source>
        <dbReference type="ARBA" id="ARBA00004165"/>
    </source>
</evidence>
<evidence type="ECO:0000256" key="3">
    <source>
        <dbReference type="ARBA" id="ARBA00022870"/>
    </source>
</evidence>
<sequence length="558" mass="63648">MGQGESTPLSLMTDHFSDVRARAHDLSLLVKKGKLITLCSAEWPAFQVGWPPEGTFQPSIIQAVKEKIMAPDPWGHPSQVPYVMVWQDLVENPPKWLKPFVYKLPSSSSSQVLVMETPPEETKKKEDPKPVLQESSYPNLIDLETEIRPPPYVPSLQSPPRREAPTGEPRGLRGPTGTDREGGPALGTRGKTKGDRGKQDPGDPELPSSTVQALPVRVGPTNPDGERTYQYWPFSTSDLYNWKTQNPPFSEKPQGLIDLLDSILFTHNPTWDDCQQLLQVLFTTEERERILAEARKRVPGVDGRPTAQPHLVDEGFPLLRPNWDFERVEGRERLRVYRQTLMAGLRAAARKPTNLAKVNSVRQEPTESPAAFLERLMEAFRQYTPMDPQAEESRAAVLLAFVNQAAPDIRKKLQKVEGLGEQTIQDLLKVAEKVFNNRETPEEREERIRREERELAEKIRKEEREHRARENRKNQKELAQILFVGLKAGTELREPRDPRTGEKEKPKRQALKKDQCAYCKEQGHWKNECPKRDSRRGMTQREKIPPGTRVLYAGEDSD</sequence>
<evidence type="ECO:0000256" key="6">
    <source>
        <dbReference type="SAM" id="MobiDB-lite"/>
    </source>
</evidence>
<evidence type="ECO:0000313" key="8">
    <source>
        <dbReference type="EMBL" id="KAF4008737.1"/>
    </source>
</evidence>
<feature type="region of interest" description="Disordered" evidence="6">
    <location>
        <begin position="109"/>
        <end position="133"/>
    </location>
</feature>
<dbReference type="InterPro" id="IPR050462">
    <property type="entry name" value="Retroviral_Gag-Pol_poly"/>
</dbReference>
<comment type="subcellular location">
    <subcellularLocation>
        <location evidence="1">Host cell membrane</location>
    </subcellularLocation>
</comment>
<feature type="compositionally biased region" description="Basic and acidic residues" evidence="6">
    <location>
        <begin position="490"/>
        <end position="514"/>
    </location>
</feature>
<keyword evidence="9" id="KW-1185">Reference proteome</keyword>
<protein>
    <recommendedName>
        <fullName evidence="7">CCHC-type domain-containing protein</fullName>
    </recommendedName>
</protein>
<gene>
    <name evidence="8" type="ORF">G4228_020532</name>
</gene>
<feature type="region of interest" description="Disordered" evidence="6">
    <location>
        <begin position="527"/>
        <end position="558"/>
    </location>
</feature>
<organism evidence="8 9">
    <name type="scientific">Cervus hanglu yarkandensis</name>
    <name type="common">Yarkand deer</name>
    <dbReference type="NCBI Taxonomy" id="84702"/>
    <lineage>
        <taxon>Eukaryota</taxon>
        <taxon>Metazoa</taxon>
        <taxon>Chordata</taxon>
        <taxon>Craniata</taxon>
        <taxon>Vertebrata</taxon>
        <taxon>Euteleostomi</taxon>
        <taxon>Mammalia</taxon>
        <taxon>Eutheria</taxon>
        <taxon>Laurasiatheria</taxon>
        <taxon>Artiodactyla</taxon>
        <taxon>Ruminantia</taxon>
        <taxon>Pecora</taxon>
        <taxon>Cervidae</taxon>
        <taxon>Cervinae</taxon>
        <taxon>Cervus</taxon>
    </lineage>
</organism>
<reference evidence="8 9" key="1">
    <citation type="submission" date="2019-10" db="EMBL/GenBank/DDBJ databases">
        <title>Chromosome-level genome assembly of Tarim red deer.</title>
        <authorList>
            <person name="Ba H."/>
        </authorList>
    </citation>
    <scope>NUCLEOTIDE SEQUENCE [LARGE SCALE GENOMIC DNA]</scope>
    <source>
        <strain evidence="8">CEY-2017</strain>
        <tissue evidence="8">Blood</tissue>
    </source>
</reference>
<dbReference type="Pfam" id="PF02093">
    <property type="entry name" value="Gag_p30"/>
    <property type="match status" value="1"/>
</dbReference>
<dbReference type="InterPro" id="IPR036946">
    <property type="entry name" value="G_retro_matrix_sf"/>
</dbReference>
<keyword evidence="2" id="KW-1032">Host cell membrane</keyword>
<feature type="region of interest" description="Disordered" evidence="6">
    <location>
        <begin position="489"/>
        <end position="514"/>
    </location>
</feature>
<feature type="compositionally biased region" description="Basic and acidic residues" evidence="6">
    <location>
        <begin position="120"/>
        <end position="129"/>
    </location>
</feature>
<keyword evidence="4" id="KW-0472">Membrane</keyword>
<evidence type="ECO:0000256" key="5">
    <source>
        <dbReference type="SAM" id="Coils"/>
    </source>
</evidence>
<evidence type="ECO:0000256" key="2">
    <source>
        <dbReference type="ARBA" id="ARBA00022511"/>
    </source>
</evidence>
<dbReference type="EMBL" id="WMHW01007623">
    <property type="protein sequence ID" value="KAF4008737.1"/>
    <property type="molecule type" value="Genomic_DNA"/>
</dbReference>
<feature type="coiled-coil region" evidence="5">
    <location>
        <begin position="445"/>
        <end position="479"/>
    </location>
</feature>
<feature type="domain" description="CCHC-type" evidence="7">
    <location>
        <begin position="515"/>
        <end position="531"/>
    </location>
</feature>
<dbReference type="PANTHER" id="PTHR33166">
    <property type="entry name" value="GAG_P30 DOMAIN-CONTAINING PROTEIN"/>
    <property type="match status" value="1"/>
</dbReference>
<dbReference type="AlphaFoldDB" id="A0A833WH65"/>
<proteinExistence type="predicted"/>
<dbReference type="SUPFAM" id="SSF57756">
    <property type="entry name" value="Retrovirus zinc finger-like domains"/>
    <property type="match status" value="1"/>
</dbReference>
<dbReference type="SUPFAM" id="SSF47836">
    <property type="entry name" value="Retroviral matrix proteins"/>
    <property type="match status" value="1"/>
</dbReference>